<keyword evidence="2" id="KW-0963">Cytoplasm</keyword>
<gene>
    <name evidence="12" type="ORF">GCM10007380_28700</name>
</gene>
<dbReference type="Proteomes" id="UP000626244">
    <property type="component" value="Unassembled WGS sequence"/>
</dbReference>
<dbReference type="PROSITE" id="PS51900">
    <property type="entry name" value="CB"/>
    <property type="match status" value="1"/>
</dbReference>
<feature type="domain" description="Core-binding (CB)" evidence="11">
    <location>
        <begin position="28"/>
        <end position="112"/>
    </location>
</feature>
<name>A0A8J3AS13_9BACI</name>
<dbReference type="InterPro" id="IPR050090">
    <property type="entry name" value="Tyrosine_recombinase_XerCD"/>
</dbReference>
<dbReference type="PANTHER" id="PTHR30349">
    <property type="entry name" value="PHAGE INTEGRASE-RELATED"/>
    <property type="match status" value="1"/>
</dbReference>
<evidence type="ECO:0000256" key="7">
    <source>
        <dbReference type="ARBA" id="ARBA00023172"/>
    </source>
</evidence>
<evidence type="ECO:0000256" key="1">
    <source>
        <dbReference type="ARBA" id="ARBA00004496"/>
    </source>
</evidence>
<comment type="subcellular location">
    <subcellularLocation>
        <location evidence="1">Cytoplasm</location>
    </subcellularLocation>
</comment>
<dbReference type="InterPro" id="IPR044068">
    <property type="entry name" value="CB"/>
</dbReference>
<evidence type="ECO:0000259" key="11">
    <source>
        <dbReference type="PROSITE" id="PS51900"/>
    </source>
</evidence>
<dbReference type="InterPro" id="IPR002104">
    <property type="entry name" value="Integrase_catalytic"/>
</dbReference>
<dbReference type="GO" id="GO:0007059">
    <property type="term" value="P:chromosome segregation"/>
    <property type="evidence" value="ECO:0007669"/>
    <property type="project" value="UniProtKB-KW"/>
</dbReference>
<dbReference type="PROSITE" id="PS51898">
    <property type="entry name" value="TYR_RECOMBINASE"/>
    <property type="match status" value="1"/>
</dbReference>
<dbReference type="Gene3D" id="1.10.443.10">
    <property type="entry name" value="Intergrase catalytic core"/>
    <property type="match status" value="1"/>
</dbReference>
<sequence length="309" mass="36244">MDILFWRQTIVRKYYQNYTLEANRCYFNNCFSISTAWQSYYNDKLIEGYSLITLKAYQVQSNLLIKHFGDIAIDQITNDGLKQYLAKVGETLKPASLAHRVRFIKSLFRWAHEEGKIHRNPFSKLKEPKSGIRVPKFLTEKEIEHLREACQTAKEHAIIEFMYSSGCRIGEIVLINRKDINWSNNSVVVRGKGDKESEVYFNIRSEIWLNRYLNERQDEDAALFVTERAPHRLSIAQTRYIIKNVSLRSEFNKEISPHQLRHSYATHLIDNGAPLEVIQSLLGHEKSKTTRIDAVLSGKQRHEHYSKYF</sequence>
<keyword evidence="13" id="KW-1185">Reference proteome</keyword>
<evidence type="ECO:0000259" key="10">
    <source>
        <dbReference type="PROSITE" id="PS51898"/>
    </source>
</evidence>
<evidence type="ECO:0000256" key="6">
    <source>
        <dbReference type="ARBA" id="ARBA00023125"/>
    </source>
</evidence>
<dbReference type="InterPro" id="IPR004107">
    <property type="entry name" value="Integrase_SAM-like_N"/>
</dbReference>
<evidence type="ECO:0000313" key="12">
    <source>
        <dbReference type="EMBL" id="GGI15581.1"/>
    </source>
</evidence>
<keyword evidence="4" id="KW-0159">Chromosome partition</keyword>
<dbReference type="GO" id="GO:0003677">
    <property type="term" value="F:DNA binding"/>
    <property type="evidence" value="ECO:0007669"/>
    <property type="project" value="UniProtKB-UniRule"/>
</dbReference>
<protein>
    <submittedName>
        <fullName evidence="12">Phage integrase</fullName>
    </submittedName>
</protein>
<feature type="domain" description="Tyr recombinase" evidence="10">
    <location>
        <begin position="133"/>
        <end position="309"/>
    </location>
</feature>
<proteinExistence type="predicted"/>
<accession>A0A8J3AS13</accession>
<dbReference type="GO" id="GO:0015074">
    <property type="term" value="P:DNA integration"/>
    <property type="evidence" value="ECO:0007669"/>
    <property type="project" value="UniProtKB-KW"/>
</dbReference>
<keyword evidence="5" id="KW-0229">DNA integration</keyword>
<organism evidence="12 13">
    <name type="scientific">Gottfriedia solisilvae</name>
    <dbReference type="NCBI Taxonomy" id="1516104"/>
    <lineage>
        <taxon>Bacteria</taxon>
        <taxon>Bacillati</taxon>
        <taxon>Bacillota</taxon>
        <taxon>Bacilli</taxon>
        <taxon>Bacillales</taxon>
        <taxon>Bacillaceae</taxon>
        <taxon>Gottfriedia</taxon>
    </lineage>
</organism>
<dbReference type="Pfam" id="PF02899">
    <property type="entry name" value="Phage_int_SAM_1"/>
    <property type="match status" value="1"/>
</dbReference>
<dbReference type="Gene3D" id="1.10.150.130">
    <property type="match status" value="1"/>
</dbReference>
<evidence type="ECO:0000313" key="13">
    <source>
        <dbReference type="Proteomes" id="UP000626244"/>
    </source>
</evidence>
<evidence type="ECO:0000256" key="9">
    <source>
        <dbReference type="PROSITE-ProRule" id="PRU01248"/>
    </source>
</evidence>
<evidence type="ECO:0000256" key="2">
    <source>
        <dbReference type="ARBA" id="ARBA00022490"/>
    </source>
</evidence>
<keyword evidence="7" id="KW-0233">DNA recombination</keyword>
<dbReference type="Pfam" id="PF00589">
    <property type="entry name" value="Phage_integrase"/>
    <property type="match status" value="1"/>
</dbReference>
<keyword evidence="3" id="KW-0132">Cell division</keyword>
<dbReference type="EMBL" id="BMHB01000001">
    <property type="protein sequence ID" value="GGI15581.1"/>
    <property type="molecule type" value="Genomic_DNA"/>
</dbReference>
<dbReference type="InterPro" id="IPR010998">
    <property type="entry name" value="Integrase_recombinase_N"/>
</dbReference>
<dbReference type="GO" id="GO:0051301">
    <property type="term" value="P:cell division"/>
    <property type="evidence" value="ECO:0007669"/>
    <property type="project" value="UniProtKB-KW"/>
</dbReference>
<comment type="caution">
    <text evidence="12">The sequence shown here is derived from an EMBL/GenBank/DDBJ whole genome shotgun (WGS) entry which is preliminary data.</text>
</comment>
<reference evidence="13" key="1">
    <citation type="journal article" date="2019" name="Int. J. Syst. Evol. Microbiol.">
        <title>The Global Catalogue of Microorganisms (GCM) 10K type strain sequencing project: providing services to taxonomists for standard genome sequencing and annotation.</title>
        <authorList>
            <consortium name="The Broad Institute Genomics Platform"/>
            <consortium name="The Broad Institute Genome Sequencing Center for Infectious Disease"/>
            <person name="Wu L."/>
            <person name="Ma J."/>
        </authorList>
    </citation>
    <scope>NUCLEOTIDE SEQUENCE [LARGE SCALE GENOMIC DNA]</scope>
    <source>
        <strain evidence="13">CGMCC 1.14993</strain>
    </source>
</reference>
<dbReference type="SUPFAM" id="SSF56349">
    <property type="entry name" value="DNA breaking-rejoining enzymes"/>
    <property type="match status" value="1"/>
</dbReference>
<keyword evidence="8" id="KW-0131">Cell cycle</keyword>
<dbReference type="GO" id="GO:0006310">
    <property type="term" value="P:DNA recombination"/>
    <property type="evidence" value="ECO:0007669"/>
    <property type="project" value="UniProtKB-KW"/>
</dbReference>
<dbReference type="GO" id="GO:0005737">
    <property type="term" value="C:cytoplasm"/>
    <property type="evidence" value="ECO:0007669"/>
    <property type="project" value="UniProtKB-SubCell"/>
</dbReference>
<evidence type="ECO:0000256" key="3">
    <source>
        <dbReference type="ARBA" id="ARBA00022618"/>
    </source>
</evidence>
<dbReference type="AlphaFoldDB" id="A0A8J3AS13"/>
<dbReference type="PANTHER" id="PTHR30349:SF77">
    <property type="entry name" value="TYROSINE RECOMBINASE XERC"/>
    <property type="match status" value="1"/>
</dbReference>
<evidence type="ECO:0000256" key="8">
    <source>
        <dbReference type="ARBA" id="ARBA00023306"/>
    </source>
</evidence>
<evidence type="ECO:0000256" key="5">
    <source>
        <dbReference type="ARBA" id="ARBA00022908"/>
    </source>
</evidence>
<keyword evidence="6 9" id="KW-0238">DNA-binding</keyword>
<dbReference type="InterPro" id="IPR013762">
    <property type="entry name" value="Integrase-like_cat_sf"/>
</dbReference>
<evidence type="ECO:0000256" key="4">
    <source>
        <dbReference type="ARBA" id="ARBA00022829"/>
    </source>
</evidence>
<dbReference type="InterPro" id="IPR011010">
    <property type="entry name" value="DNA_brk_join_enz"/>
</dbReference>